<accession>A0A0D2HVC9</accession>
<dbReference type="Pfam" id="PF08668">
    <property type="entry name" value="HDOD"/>
    <property type="match status" value="1"/>
</dbReference>
<dbReference type="PANTHER" id="PTHR33525">
    <property type="match status" value="1"/>
</dbReference>
<dbReference type="InterPro" id="IPR003607">
    <property type="entry name" value="HD/PDEase_dom"/>
</dbReference>
<keyword evidence="3" id="KW-1185">Reference proteome</keyword>
<dbReference type="InParanoid" id="A0A0D2HVC9"/>
<organism evidence="2 3">
    <name type="scientific">Dethiosulfatarculus sandiegensis</name>
    <dbReference type="NCBI Taxonomy" id="1429043"/>
    <lineage>
        <taxon>Bacteria</taxon>
        <taxon>Pseudomonadati</taxon>
        <taxon>Thermodesulfobacteriota</taxon>
        <taxon>Desulfarculia</taxon>
        <taxon>Desulfarculales</taxon>
        <taxon>Desulfarculaceae</taxon>
        <taxon>Dethiosulfatarculus</taxon>
    </lineage>
</organism>
<dbReference type="Gene3D" id="1.10.3210.10">
    <property type="entry name" value="Hypothetical protein af1432"/>
    <property type="match status" value="1"/>
</dbReference>
<dbReference type="STRING" id="1429043.X474_09090"/>
<name>A0A0D2HVC9_9BACT</name>
<proteinExistence type="predicted"/>
<sequence>MSFKLKKIRNIPTLPIVLTKILATLDNPLSSAKDMEKIIKNDQALTAKLLAVSNSAYYGFRKEITTVGRAVVAIGFSEVRNICLGLSLTNFLHPANFKNKELAQLLWLHSLSVSEAAKLLGEQTSAIEPEKAFTAGLLHDIGKVVLAAFFPDEVELLRAKVKNGEMSFEEAEKALDISHEQIGSALAEQWELPPMLQEVIARHHHPTPSLTYAPIVYAIQLADFVSRNQGFKDSIRQEPPELSPNALEGVPIDKAGLVRTSKAVKDRTPAIIALWKELIQNGD</sequence>
<dbReference type="InterPro" id="IPR052340">
    <property type="entry name" value="RNase_Y/CdgJ"/>
</dbReference>
<feature type="domain" description="HDOD" evidence="1">
    <location>
        <begin position="11"/>
        <end position="206"/>
    </location>
</feature>
<dbReference type="AlphaFoldDB" id="A0A0D2HVC9"/>
<reference evidence="2 3" key="1">
    <citation type="submission" date="2013-11" db="EMBL/GenBank/DDBJ databases">
        <title>Metagenomic analysis of a methanogenic consortium involved in long chain n-alkane degradation.</title>
        <authorList>
            <person name="Davidova I.A."/>
            <person name="Callaghan A.V."/>
            <person name="Wawrik B."/>
            <person name="Pruitt S."/>
            <person name="Marks C."/>
            <person name="Duncan K.E."/>
            <person name="Suflita J.M."/>
        </authorList>
    </citation>
    <scope>NUCLEOTIDE SEQUENCE [LARGE SCALE GENOMIC DNA]</scope>
    <source>
        <strain evidence="2 3">SPR</strain>
    </source>
</reference>
<dbReference type="InterPro" id="IPR013976">
    <property type="entry name" value="HDOD"/>
</dbReference>
<dbReference type="EMBL" id="AZAC01000011">
    <property type="protein sequence ID" value="KIX14368.1"/>
    <property type="molecule type" value="Genomic_DNA"/>
</dbReference>
<comment type="caution">
    <text evidence="2">The sequence shown here is derived from an EMBL/GenBank/DDBJ whole genome shotgun (WGS) entry which is preliminary data.</text>
</comment>
<dbReference type="SUPFAM" id="SSF109604">
    <property type="entry name" value="HD-domain/PDEase-like"/>
    <property type="match status" value="1"/>
</dbReference>
<gene>
    <name evidence="2" type="ORF">X474_09090</name>
</gene>
<evidence type="ECO:0000313" key="2">
    <source>
        <dbReference type="EMBL" id="KIX14368.1"/>
    </source>
</evidence>
<dbReference type="SMART" id="SM00471">
    <property type="entry name" value="HDc"/>
    <property type="match status" value="1"/>
</dbReference>
<dbReference type="InterPro" id="IPR006675">
    <property type="entry name" value="HDIG_dom"/>
</dbReference>
<dbReference type="CDD" id="cd00077">
    <property type="entry name" value="HDc"/>
    <property type="match status" value="1"/>
</dbReference>
<protein>
    <recommendedName>
        <fullName evidence="1">HDOD domain-containing protein</fullName>
    </recommendedName>
</protein>
<dbReference type="PROSITE" id="PS51833">
    <property type="entry name" value="HDOD"/>
    <property type="match status" value="1"/>
</dbReference>
<dbReference type="PANTHER" id="PTHR33525:SF3">
    <property type="entry name" value="RIBONUCLEASE Y"/>
    <property type="match status" value="1"/>
</dbReference>
<evidence type="ECO:0000313" key="3">
    <source>
        <dbReference type="Proteomes" id="UP000032233"/>
    </source>
</evidence>
<evidence type="ECO:0000259" key="1">
    <source>
        <dbReference type="PROSITE" id="PS51833"/>
    </source>
</evidence>
<dbReference type="RefSeq" id="WP_044348037.1">
    <property type="nucleotide sequence ID" value="NZ_AZAC01000011.1"/>
</dbReference>
<dbReference type="NCBIfam" id="TIGR00277">
    <property type="entry name" value="HDIG"/>
    <property type="match status" value="1"/>
</dbReference>
<dbReference type="OrthoDB" id="9803649at2"/>
<dbReference type="Proteomes" id="UP000032233">
    <property type="component" value="Unassembled WGS sequence"/>
</dbReference>